<feature type="domain" description="PucR C-terminal helix-turn-helix" evidence="3">
    <location>
        <begin position="482"/>
        <end position="539"/>
    </location>
</feature>
<sequence>MLTIKEALKLPALHETIIRAGESGTDHTIKWVTTVEIIEDISRFQEGEFLVTTGFGLNEDTPYKERLISLIKEKKLAGMALYTGFYIPHIPDELIDAADDAGLPLIEIPPSINFSTVTKAILEQMANRQIRILEDSLSIHKEMTKLALSNDGLDQILKKLSELTHSSMFVFDDMFQLHAYVKRHGQMQVEKNGIYMNNDPFSLKDYVDVLSREEKRFHHYVWHNFPCFLTPVKTGEFIYGYLLMINEKTYSSEMDEVILEHVATLIGIEFVKEYAIEETEVRLQGELVEEVLQKKDIDENTALRRGFKLGFDLSKKQAVLYAKVKMQSLFTKKHQDFGKQLHYIASQQLSKSTSQSILLPKTDALVALIETNGPSKTEDKQQLRTYAEGILKHWRFHYSEPLTIGIGRPYQSIGNLSTSGREAEYAVSYSSLLLSKTDIIHYDDLGFYHLLIQMQESGVPLEQFYSDYLGDLVKGDRHRTDLILTLETYLGHNCHIQQTAAKLYIHRHTLKYRLTQIEKKTGLNIDSAGDRLNLHLAVMAYKFSQADSSA</sequence>
<dbReference type="InterPro" id="IPR042070">
    <property type="entry name" value="PucR_C-HTH_sf"/>
</dbReference>
<protein>
    <submittedName>
        <fullName evidence="5">PucR family transcriptional regulator</fullName>
    </submittedName>
</protein>
<dbReference type="OrthoDB" id="142218at2"/>
<evidence type="ECO:0000259" key="2">
    <source>
        <dbReference type="Pfam" id="PF07905"/>
    </source>
</evidence>
<name>A0A3M7TWR2_9BACI</name>
<comment type="similarity">
    <text evidence="1">Belongs to the CdaR family.</text>
</comment>
<feature type="domain" description="Purine catabolism PurC-like" evidence="2">
    <location>
        <begin position="6"/>
        <end position="124"/>
    </location>
</feature>
<dbReference type="Pfam" id="PF17853">
    <property type="entry name" value="GGDEF_2"/>
    <property type="match status" value="1"/>
</dbReference>
<dbReference type="InterPro" id="IPR029016">
    <property type="entry name" value="GAF-like_dom_sf"/>
</dbReference>
<dbReference type="RefSeq" id="WP_122896745.1">
    <property type="nucleotide sequence ID" value="NZ_RHIB01000001.1"/>
</dbReference>
<dbReference type="AlphaFoldDB" id="A0A3M7TWR2"/>
<keyword evidence="6" id="KW-1185">Reference proteome</keyword>
<dbReference type="Proteomes" id="UP000278746">
    <property type="component" value="Unassembled WGS sequence"/>
</dbReference>
<reference evidence="5 6" key="1">
    <citation type="submission" date="2018-10" db="EMBL/GenBank/DDBJ databases">
        <title>Bacillus Keqinensis sp. nov., a moderately halophilic bacterium isolated from a saline-alkaline lake.</title>
        <authorList>
            <person name="Wang H."/>
        </authorList>
    </citation>
    <scope>NUCLEOTIDE SEQUENCE [LARGE SCALE GENOMIC DNA]</scope>
    <source>
        <strain evidence="5 6">KQ-3</strain>
    </source>
</reference>
<dbReference type="Gene3D" id="1.10.10.2840">
    <property type="entry name" value="PucR C-terminal helix-turn-helix domain"/>
    <property type="match status" value="1"/>
</dbReference>
<dbReference type="InterPro" id="IPR041522">
    <property type="entry name" value="CdaR_GGDEF"/>
</dbReference>
<evidence type="ECO:0000313" key="6">
    <source>
        <dbReference type="Proteomes" id="UP000278746"/>
    </source>
</evidence>
<dbReference type="PANTHER" id="PTHR33744">
    <property type="entry name" value="CARBOHYDRATE DIACID REGULATOR"/>
    <property type="match status" value="1"/>
</dbReference>
<dbReference type="Gene3D" id="3.30.450.40">
    <property type="match status" value="1"/>
</dbReference>
<evidence type="ECO:0000313" key="5">
    <source>
        <dbReference type="EMBL" id="RNA69224.1"/>
    </source>
</evidence>
<dbReference type="Pfam" id="PF13556">
    <property type="entry name" value="HTH_30"/>
    <property type="match status" value="1"/>
</dbReference>
<dbReference type="InterPro" id="IPR051448">
    <property type="entry name" value="CdaR-like_regulators"/>
</dbReference>
<evidence type="ECO:0000256" key="1">
    <source>
        <dbReference type="ARBA" id="ARBA00006754"/>
    </source>
</evidence>
<comment type="caution">
    <text evidence="5">The sequence shown here is derived from an EMBL/GenBank/DDBJ whole genome shotgun (WGS) entry which is preliminary data.</text>
</comment>
<dbReference type="Pfam" id="PF07905">
    <property type="entry name" value="PucR"/>
    <property type="match status" value="1"/>
</dbReference>
<dbReference type="InterPro" id="IPR025736">
    <property type="entry name" value="PucR_C-HTH_dom"/>
</dbReference>
<feature type="domain" description="CdaR GGDEF-like" evidence="4">
    <location>
        <begin position="298"/>
        <end position="428"/>
    </location>
</feature>
<dbReference type="InterPro" id="IPR012914">
    <property type="entry name" value="PucR_dom"/>
</dbReference>
<proteinExistence type="inferred from homology"/>
<gene>
    <name evidence="5" type="ORF">EBO34_04555</name>
</gene>
<dbReference type="PANTHER" id="PTHR33744:SF1">
    <property type="entry name" value="DNA-BINDING TRANSCRIPTIONAL ACTIVATOR ADER"/>
    <property type="match status" value="1"/>
</dbReference>
<accession>A0A3M7TWR2</accession>
<evidence type="ECO:0000259" key="4">
    <source>
        <dbReference type="Pfam" id="PF17853"/>
    </source>
</evidence>
<evidence type="ECO:0000259" key="3">
    <source>
        <dbReference type="Pfam" id="PF13556"/>
    </source>
</evidence>
<dbReference type="EMBL" id="RHIB01000001">
    <property type="protein sequence ID" value="RNA69224.1"/>
    <property type="molecule type" value="Genomic_DNA"/>
</dbReference>
<organism evidence="5 6">
    <name type="scientific">Alteribacter keqinensis</name>
    <dbReference type="NCBI Taxonomy" id="2483800"/>
    <lineage>
        <taxon>Bacteria</taxon>
        <taxon>Bacillati</taxon>
        <taxon>Bacillota</taxon>
        <taxon>Bacilli</taxon>
        <taxon>Bacillales</taxon>
        <taxon>Bacillaceae</taxon>
        <taxon>Alteribacter</taxon>
    </lineage>
</organism>